<sequence>MTTNMSMKMAMKQTAVRTLLTHKGKKYMNHC</sequence>
<reference evidence="1" key="1">
    <citation type="submission" date="2014-09" db="EMBL/GenBank/DDBJ databases">
        <authorList>
            <person name="Magalhaes I.L.F."/>
            <person name="Oliveira U."/>
            <person name="Santos F.R."/>
            <person name="Vidigal T.H.D.A."/>
            <person name="Brescovit A.D."/>
            <person name="Santos A.J."/>
        </authorList>
    </citation>
    <scope>NUCLEOTIDE SEQUENCE</scope>
    <source>
        <tissue evidence="1">Shoot tissue taken approximately 20 cm above the soil surface</tissue>
    </source>
</reference>
<organism evidence="1">
    <name type="scientific">Arundo donax</name>
    <name type="common">Giant reed</name>
    <name type="synonym">Donax arundinaceus</name>
    <dbReference type="NCBI Taxonomy" id="35708"/>
    <lineage>
        <taxon>Eukaryota</taxon>
        <taxon>Viridiplantae</taxon>
        <taxon>Streptophyta</taxon>
        <taxon>Embryophyta</taxon>
        <taxon>Tracheophyta</taxon>
        <taxon>Spermatophyta</taxon>
        <taxon>Magnoliopsida</taxon>
        <taxon>Liliopsida</taxon>
        <taxon>Poales</taxon>
        <taxon>Poaceae</taxon>
        <taxon>PACMAD clade</taxon>
        <taxon>Arundinoideae</taxon>
        <taxon>Arundineae</taxon>
        <taxon>Arundo</taxon>
    </lineage>
</organism>
<dbReference type="EMBL" id="GBRH01267579">
    <property type="protein sequence ID" value="JAD30316.1"/>
    <property type="molecule type" value="Transcribed_RNA"/>
</dbReference>
<accession>A0A0A8YUM8</accession>
<reference evidence="1" key="2">
    <citation type="journal article" date="2015" name="Data Brief">
        <title>Shoot transcriptome of the giant reed, Arundo donax.</title>
        <authorList>
            <person name="Barrero R.A."/>
            <person name="Guerrero F.D."/>
            <person name="Moolhuijzen P."/>
            <person name="Goolsby J.A."/>
            <person name="Tidwell J."/>
            <person name="Bellgard S.E."/>
            <person name="Bellgard M.I."/>
        </authorList>
    </citation>
    <scope>NUCLEOTIDE SEQUENCE</scope>
    <source>
        <tissue evidence="1">Shoot tissue taken approximately 20 cm above the soil surface</tissue>
    </source>
</reference>
<dbReference type="AlphaFoldDB" id="A0A0A8YUM8"/>
<protein>
    <submittedName>
        <fullName evidence="1">Uncharacterized protein</fullName>
    </submittedName>
</protein>
<proteinExistence type="predicted"/>
<evidence type="ECO:0000313" key="1">
    <source>
        <dbReference type="EMBL" id="JAD30316.1"/>
    </source>
</evidence>
<name>A0A0A8YUM8_ARUDO</name>